<sequence>MSLSNMKSWILCLALVSLVMANQIQVGAARIIATVDPCKLSGNSAPGCSVQNKHAPPQQANEYSRGCSSVSNNSQSGSQATFKGAAQDKDANGFPGIPYLSTAQAKAIVHVSSGSSSSSRDQSEDNMDPADAKRVQRMLPNRESVRRSRRRKQAHLTELELEAHVSQLRVENSSLLKRSTDISQKYNEAVVKNRVLKADVETLRAKMKMAEESIKRIAELNPMFHAAMLELSTMKDGAVLVQDDPNHQIFQPPSDDPLSTQDPIVNNNLADISSADNVQPNAEAAAVAGNKIG</sequence>
<keyword evidence="3" id="KW-0805">Transcription regulation</keyword>
<protein>
    <recommendedName>
        <fullName evidence="10">BZIP domain-containing protein</fullName>
    </recommendedName>
</protein>
<feature type="signal peptide" evidence="9">
    <location>
        <begin position="1"/>
        <end position="21"/>
    </location>
</feature>
<keyword evidence="6" id="KW-0539">Nucleus</keyword>
<evidence type="ECO:0000256" key="6">
    <source>
        <dbReference type="ARBA" id="ARBA00023242"/>
    </source>
</evidence>
<feature type="domain" description="BZIP" evidence="10">
    <location>
        <begin position="129"/>
        <end position="195"/>
    </location>
</feature>
<accession>A0A5C7GTM8</accession>
<evidence type="ECO:0000313" key="12">
    <source>
        <dbReference type="Proteomes" id="UP000323000"/>
    </source>
</evidence>
<dbReference type="Proteomes" id="UP000323000">
    <property type="component" value="Chromosome 13"/>
</dbReference>
<evidence type="ECO:0000256" key="8">
    <source>
        <dbReference type="SAM" id="MobiDB-lite"/>
    </source>
</evidence>
<gene>
    <name evidence="11" type="ORF">EZV62_027392</name>
</gene>
<evidence type="ECO:0000256" key="7">
    <source>
        <dbReference type="SAM" id="Coils"/>
    </source>
</evidence>
<dbReference type="SUPFAM" id="SSF57959">
    <property type="entry name" value="Leucine zipper domain"/>
    <property type="match status" value="1"/>
</dbReference>
<dbReference type="AlphaFoldDB" id="A0A5C7GTM8"/>
<keyword evidence="12" id="KW-1185">Reference proteome</keyword>
<proteinExistence type="inferred from homology"/>
<keyword evidence="5" id="KW-0804">Transcription</keyword>
<evidence type="ECO:0000256" key="9">
    <source>
        <dbReference type="SAM" id="SignalP"/>
    </source>
</evidence>
<dbReference type="GO" id="GO:0003677">
    <property type="term" value="F:DNA binding"/>
    <property type="evidence" value="ECO:0007669"/>
    <property type="project" value="UniProtKB-KW"/>
</dbReference>
<dbReference type="InterPro" id="IPR046347">
    <property type="entry name" value="bZIP_sf"/>
</dbReference>
<dbReference type="GO" id="GO:0003700">
    <property type="term" value="F:DNA-binding transcription factor activity"/>
    <property type="evidence" value="ECO:0007669"/>
    <property type="project" value="InterPro"/>
</dbReference>
<dbReference type="Pfam" id="PF12498">
    <property type="entry name" value="bZIP_C"/>
    <property type="match status" value="1"/>
</dbReference>
<dbReference type="InterPro" id="IPR020983">
    <property type="entry name" value="Basic_leucine-zipper_C"/>
</dbReference>
<feature type="coiled-coil region" evidence="7">
    <location>
        <begin position="193"/>
        <end position="220"/>
    </location>
</feature>
<dbReference type="EMBL" id="VAHF01000013">
    <property type="protein sequence ID" value="TXG48098.1"/>
    <property type="molecule type" value="Genomic_DNA"/>
</dbReference>
<organism evidence="11 12">
    <name type="scientific">Acer yangbiense</name>
    <dbReference type="NCBI Taxonomy" id="1000413"/>
    <lineage>
        <taxon>Eukaryota</taxon>
        <taxon>Viridiplantae</taxon>
        <taxon>Streptophyta</taxon>
        <taxon>Embryophyta</taxon>
        <taxon>Tracheophyta</taxon>
        <taxon>Spermatophyta</taxon>
        <taxon>Magnoliopsida</taxon>
        <taxon>eudicotyledons</taxon>
        <taxon>Gunneridae</taxon>
        <taxon>Pentapetalae</taxon>
        <taxon>rosids</taxon>
        <taxon>malvids</taxon>
        <taxon>Sapindales</taxon>
        <taxon>Sapindaceae</taxon>
        <taxon>Hippocastanoideae</taxon>
        <taxon>Acereae</taxon>
        <taxon>Acer</taxon>
    </lineage>
</organism>
<dbReference type="InterPro" id="IPR004827">
    <property type="entry name" value="bZIP"/>
</dbReference>
<dbReference type="Pfam" id="PF00170">
    <property type="entry name" value="bZIP_1"/>
    <property type="match status" value="1"/>
</dbReference>
<evidence type="ECO:0000256" key="3">
    <source>
        <dbReference type="ARBA" id="ARBA00023015"/>
    </source>
</evidence>
<feature type="region of interest" description="Disordered" evidence="8">
    <location>
        <begin position="48"/>
        <end position="87"/>
    </location>
</feature>
<evidence type="ECO:0000256" key="5">
    <source>
        <dbReference type="ARBA" id="ARBA00023163"/>
    </source>
</evidence>
<keyword evidence="4" id="KW-0238">DNA-binding</keyword>
<feature type="compositionally biased region" description="Low complexity" evidence="8">
    <location>
        <begin position="64"/>
        <end position="79"/>
    </location>
</feature>
<dbReference type="Gene3D" id="1.20.5.170">
    <property type="match status" value="1"/>
</dbReference>
<evidence type="ECO:0000313" key="11">
    <source>
        <dbReference type="EMBL" id="TXG48098.1"/>
    </source>
</evidence>
<feature type="region of interest" description="Disordered" evidence="8">
    <location>
        <begin position="111"/>
        <end position="152"/>
    </location>
</feature>
<reference evidence="12" key="1">
    <citation type="journal article" date="2019" name="Gigascience">
        <title>De novo genome assembly of the endangered Acer yangbiense, a plant species with extremely small populations endemic to Yunnan Province, China.</title>
        <authorList>
            <person name="Yang J."/>
            <person name="Wariss H.M."/>
            <person name="Tao L."/>
            <person name="Zhang R."/>
            <person name="Yun Q."/>
            <person name="Hollingsworth P."/>
            <person name="Dao Z."/>
            <person name="Luo G."/>
            <person name="Guo H."/>
            <person name="Ma Y."/>
            <person name="Sun W."/>
        </authorList>
    </citation>
    <scope>NUCLEOTIDE SEQUENCE [LARGE SCALE GENOMIC DNA]</scope>
    <source>
        <strain evidence="12">cv. Malutang</strain>
    </source>
</reference>
<comment type="similarity">
    <text evidence="2">Belongs to the bZIP family.</text>
</comment>
<comment type="subcellular location">
    <subcellularLocation>
        <location evidence="1">Nucleus</location>
    </subcellularLocation>
</comment>
<dbReference type="GO" id="GO:0005634">
    <property type="term" value="C:nucleus"/>
    <property type="evidence" value="ECO:0007669"/>
    <property type="project" value="UniProtKB-SubCell"/>
</dbReference>
<dbReference type="PANTHER" id="PTHR46408">
    <property type="entry name" value="BASIC LEUCINE ZIPPER 63"/>
    <property type="match status" value="1"/>
</dbReference>
<comment type="caution">
    <text evidence="11">The sequence shown here is derived from an EMBL/GenBank/DDBJ whole genome shotgun (WGS) entry which is preliminary data.</text>
</comment>
<evidence type="ECO:0000256" key="1">
    <source>
        <dbReference type="ARBA" id="ARBA00004123"/>
    </source>
</evidence>
<dbReference type="OrthoDB" id="664875at2759"/>
<evidence type="ECO:0000256" key="2">
    <source>
        <dbReference type="ARBA" id="ARBA00007163"/>
    </source>
</evidence>
<evidence type="ECO:0000256" key="4">
    <source>
        <dbReference type="ARBA" id="ARBA00023125"/>
    </source>
</evidence>
<keyword evidence="7" id="KW-0175">Coiled coil</keyword>
<keyword evidence="9" id="KW-0732">Signal</keyword>
<feature type="chain" id="PRO_5023075666" description="BZIP domain-containing protein" evidence="9">
    <location>
        <begin position="22"/>
        <end position="293"/>
    </location>
</feature>
<evidence type="ECO:0000259" key="10">
    <source>
        <dbReference type="SMART" id="SM00338"/>
    </source>
</evidence>
<dbReference type="PANTHER" id="PTHR46408:SF10">
    <property type="entry name" value="BASIC LEUCINE ZIPPER 63"/>
    <property type="match status" value="1"/>
</dbReference>
<dbReference type="SMART" id="SM00338">
    <property type="entry name" value="BRLZ"/>
    <property type="match status" value="1"/>
</dbReference>
<feature type="compositionally biased region" description="Polar residues" evidence="8">
    <location>
        <begin position="48"/>
        <end position="62"/>
    </location>
</feature>
<name>A0A5C7GTM8_9ROSI</name>